<evidence type="ECO:0000256" key="1">
    <source>
        <dbReference type="ARBA" id="ARBA00004123"/>
    </source>
</evidence>
<gene>
    <name evidence="9" type="ORF">N0V93_000166</name>
</gene>
<evidence type="ECO:0000256" key="6">
    <source>
        <dbReference type="ARBA" id="ARBA00023242"/>
    </source>
</evidence>
<feature type="compositionally biased region" description="Acidic residues" evidence="7">
    <location>
        <begin position="149"/>
        <end position="160"/>
    </location>
</feature>
<dbReference type="GO" id="GO:0003713">
    <property type="term" value="F:transcription coactivator activity"/>
    <property type="evidence" value="ECO:0007669"/>
    <property type="project" value="InterPro"/>
</dbReference>
<name>A0A9W8Z1S0_9PEZI</name>
<evidence type="ECO:0000256" key="7">
    <source>
        <dbReference type="SAM" id="MobiDB-lite"/>
    </source>
</evidence>
<feature type="domain" description="Transcriptional coactivator p15 (PC4) C-terminal" evidence="8">
    <location>
        <begin position="50"/>
        <end position="97"/>
    </location>
</feature>
<feature type="region of interest" description="Disordered" evidence="7">
    <location>
        <begin position="1"/>
        <end position="35"/>
    </location>
</feature>
<keyword evidence="5" id="KW-0804">Transcription</keyword>
<dbReference type="InterPro" id="IPR003173">
    <property type="entry name" value="PC4_C"/>
</dbReference>
<dbReference type="OrthoDB" id="2505440at2759"/>
<keyword evidence="3" id="KW-0805">Transcription regulation</keyword>
<dbReference type="GO" id="GO:0003677">
    <property type="term" value="F:DNA binding"/>
    <property type="evidence" value="ECO:0007669"/>
    <property type="project" value="UniProtKB-KW"/>
</dbReference>
<sequence length="160" mass="17465">MGKRRNSFIASDESGDERPVKVSKKTSKTSSSGDAAVDADGNVFWELANNNKRRVTVSKFGGRWLVSVREYYEDKTGEMKPGKKGISLSIEQYQALLGLVPSINEQLRKNGVALDDGAVESGTLDEAAKSSTKSKKAKAESKKANIEATSDEEEEEEDED</sequence>
<keyword evidence="4" id="KW-0238">DNA-binding</keyword>
<dbReference type="PANTHER" id="PTHR13215">
    <property type="entry name" value="RNA POLYMERASE II TRANSCRIPTIONAL COACTIVATOR"/>
    <property type="match status" value="1"/>
</dbReference>
<dbReference type="EMBL" id="JAPEVB010000001">
    <property type="protein sequence ID" value="KAJ4395950.1"/>
    <property type="molecule type" value="Genomic_DNA"/>
</dbReference>
<organism evidence="9 10">
    <name type="scientific">Gnomoniopsis smithogilvyi</name>
    <dbReference type="NCBI Taxonomy" id="1191159"/>
    <lineage>
        <taxon>Eukaryota</taxon>
        <taxon>Fungi</taxon>
        <taxon>Dikarya</taxon>
        <taxon>Ascomycota</taxon>
        <taxon>Pezizomycotina</taxon>
        <taxon>Sordariomycetes</taxon>
        <taxon>Sordariomycetidae</taxon>
        <taxon>Diaporthales</taxon>
        <taxon>Gnomoniaceae</taxon>
        <taxon>Gnomoniopsis</taxon>
    </lineage>
</organism>
<protein>
    <recommendedName>
        <fullName evidence="8">Transcriptional coactivator p15 (PC4) C-terminal domain-containing protein</fullName>
    </recommendedName>
</protein>
<dbReference type="Gene3D" id="2.30.31.10">
    <property type="entry name" value="Transcriptional Coactivator Pc4, Chain A"/>
    <property type="match status" value="1"/>
</dbReference>
<evidence type="ECO:0000313" key="10">
    <source>
        <dbReference type="Proteomes" id="UP001140453"/>
    </source>
</evidence>
<dbReference type="Proteomes" id="UP001140453">
    <property type="component" value="Unassembled WGS sequence"/>
</dbReference>
<evidence type="ECO:0000256" key="5">
    <source>
        <dbReference type="ARBA" id="ARBA00023163"/>
    </source>
</evidence>
<keyword evidence="6" id="KW-0539">Nucleus</keyword>
<keyword evidence="10" id="KW-1185">Reference proteome</keyword>
<accession>A0A9W8Z1S0</accession>
<reference evidence="9" key="1">
    <citation type="submission" date="2022-10" db="EMBL/GenBank/DDBJ databases">
        <title>Tapping the CABI collections for fungal endophytes: first genome assemblies for Collariella, Neodidymelliopsis, Ascochyta clinopodiicola, Didymella pomorum, Didymosphaeria variabile, Neocosmospora piperis and Neocucurbitaria cava.</title>
        <authorList>
            <person name="Hill R."/>
        </authorList>
    </citation>
    <scope>NUCLEOTIDE SEQUENCE</scope>
    <source>
        <strain evidence="9">IMI 355082</strain>
    </source>
</reference>
<dbReference type="SUPFAM" id="SSF54447">
    <property type="entry name" value="ssDNA-binding transcriptional regulator domain"/>
    <property type="match status" value="1"/>
</dbReference>
<dbReference type="GO" id="GO:0060261">
    <property type="term" value="P:positive regulation of transcription initiation by RNA polymerase II"/>
    <property type="evidence" value="ECO:0007669"/>
    <property type="project" value="InterPro"/>
</dbReference>
<comment type="subcellular location">
    <subcellularLocation>
        <location evidence="1">Nucleus</location>
    </subcellularLocation>
</comment>
<proteinExistence type="inferred from homology"/>
<dbReference type="InterPro" id="IPR045125">
    <property type="entry name" value="Sub1/Tcp4-like"/>
</dbReference>
<evidence type="ECO:0000256" key="4">
    <source>
        <dbReference type="ARBA" id="ARBA00023125"/>
    </source>
</evidence>
<dbReference type="InterPro" id="IPR009044">
    <property type="entry name" value="ssDNA-bd_transcriptional_reg"/>
</dbReference>
<comment type="caution">
    <text evidence="9">The sequence shown here is derived from an EMBL/GenBank/DDBJ whole genome shotgun (WGS) entry which is preliminary data.</text>
</comment>
<dbReference type="AlphaFoldDB" id="A0A9W8Z1S0"/>
<dbReference type="Pfam" id="PF02229">
    <property type="entry name" value="PC4"/>
    <property type="match status" value="1"/>
</dbReference>
<evidence type="ECO:0000259" key="8">
    <source>
        <dbReference type="Pfam" id="PF02229"/>
    </source>
</evidence>
<evidence type="ECO:0000256" key="3">
    <source>
        <dbReference type="ARBA" id="ARBA00023015"/>
    </source>
</evidence>
<evidence type="ECO:0000256" key="2">
    <source>
        <dbReference type="ARBA" id="ARBA00009001"/>
    </source>
</evidence>
<evidence type="ECO:0000313" key="9">
    <source>
        <dbReference type="EMBL" id="KAJ4395950.1"/>
    </source>
</evidence>
<dbReference type="GO" id="GO:0005634">
    <property type="term" value="C:nucleus"/>
    <property type="evidence" value="ECO:0007669"/>
    <property type="project" value="UniProtKB-SubCell"/>
</dbReference>
<comment type="similarity">
    <text evidence="2">Belongs to the transcriptional coactivator PC4 family.</text>
</comment>
<feature type="region of interest" description="Disordered" evidence="7">
    <location>
        <begin position="119"/>
        <end position="160"/>
    </location>
</feature>